<evidence type="ECO:0000259" key="2">
    <source>
        <dbReference type="Pfam" id="PF01548"/>
    </source>
</evidence>
<dbReference type="AlphaFoldDB" id="A0A7I9XIT3"/>
<comment type="caution">
    <text evidence="3">The sequence shown here is derived from an EMBL/GenBank/DDBJ whole genome shotgun (WGS) entry which is preliminary data.</text>
</comment>
<dbReference type="GO" id="GO:0003677">
    <property type="term" value="F:DNA binding"/>
    <property type="evidence" value="ECO:0007669"/>
    <property type="project" value="InterPro"/>
</dbReference>
<dbReference type="Pfam" id="PF01548">
    <property type="entry name" value="DEDD_Tnp_IS110"/>
    <property type="match status" value="1"/>
</dbReference>
<dbReference type="Proteomes" id="UP000465263">
    <property type="component" value="Unassembled WGS sequence"/>
</dbReference>
<dbReference type="InterPro" id="IPR002525">
    <property type="entry name" value="Transp_IS110-like_N"/>
</dbReference>
<dbReference type="EMBL" id="BLKV01000001">
    <property type="protein sequence ID" value="GFG69814.1"/>
    <property type="molecule type" value="Genomic_DNA"/>
</dbReference>
<evidence type="ECO:0000313" key="3">
    <source>
        <dbReference type="EMBL" id="GFG69814.1"/>
    </source>
</evidence>
<evidence type="ECO:0000313" key="4">
    <source>
        <dbReference type="Proteomes" id="UP000465263"/>
    </source>
</evidence>
<organism evidence="3 4">
    <name type="scientific">Mycolicibacter senuensis</name>
    <dbReference type="NCBI Taxonomy" id="386913"/>
    <lineage>
        <taxon>Bacteria</taxon>
        <taxon>Bacillati</taxon>
        <taxon>Actinomycetota</taxon>
        <taxon>Actinomycetes</taxon>
        <taxon>Mycobacteriales</taxon>
        <taxon>Mycobacteriaceae</taxon>
        <taxon>Mycolicibacter</taxon>
    </lineage>
</organism>
<dbReference type="GO" id="GO:0006313">
    <property type="term" value="P:DNA transposition"/>
    <property type="evidence" value="ECO:0007669"/>
    <property type="project" value="InterPro"/>
</dbReference>
<dbReference type="GO" id="GO:0004803">
    <property type="term" value="F:transposase activity"/>
    <property type="evidence" value="ECO:0007669"/>
    <property type="project" value="InterPro"/>
</dbReference>
<keyword evidence="4" id="KW-1185">Reference proteome</keyword>
<name>A0A7I9XIT3_9MYCO</name>
<protein>
    <recommendedName>
        <fullName evidence="2">Transposase IS110-like N-terminal domain-containing protein</fullName>
    </recommendedName>
</protein>
<feature type="compositionally biased region" description="Polar residues" evidence="1">
    <location>
        <begin position="1"/>
        <end position="12"/>
    </location>
</feature>
<accession>A0A7I9XIT3</accession>
<reference evidence="3 4" key="1">
    <citation type="journal article" date="2019" name="Emerg. Microbes Infect.">
        <title>Comprehensive subspecies identification of 175 nontuberculous mycobacteria species based on 7547 genomic profiles.</title>
        <authorList>
            <person name="Matsumoto Y."/>
            <person name="Kinjo T."/>
            <person name="Motooka D."/>
            <person name="Nabeya D."/>
            <person name="Jung N."/>
            <person name="Uechi K."/>
            <person name="Horii T."/>
            <person name="Iida T."/>
            <person name="Fujita J."/>
            <person name="Nakamura S."/>
        </authorList>
    </citation>
    <scope>NUCLEOTIDE SEQUENCE [LARGE SCALE GENOMIC DNA]</scope>
    <source>
        <strain evidence="3 4">JCM 16017</strain>
    </source>
</reference>
<evidence type="ECO:0000256" key="1">
    <source>
        <dbReference type="SAM" id="MobiDB-lite"/>
    </source>
</evidence>
<feature type="region of interest" description="Disordered" evidence="1">
    <location>
        <begin position="1"/>
        <end position="25"/>
    </location>
</feature>
<gene>
    <name evidence="3" type="ORF">MSEN_15340</name>
</gene>
<feature type="domain" description="Transposase IS110-like N-terminal" evidence="2">
    <location>
        <begin position="28"/>
        <end position="118"/>
    </location>
</feature>
<sequence length="160" mass="16412">MKSASNTPNDATATDIALPPEPPGGVTAGLDWARDDHAVSVVDDRGRELTRTTVDHTAAGLRELIAFLSRHGAGEVAIERPDGPVVDALLDAGLTVVVISLTRSRTCAAATARSATKTTASTPTSWPTPCAPTAPDCGPWSPTPTPPLRCGAPAGPAKTW</sequence>
<proteinExistence type="predicted"/>